<evidence type="ECO:0000256" key="15">
    <source>
        <dbReference type="ARBA" id="ARBA00023134"/>
    </source>
</evidence>
<evidence type="ECO:0000256" key="10">
    <source>
        <dbReference type="ARBA" id="ARBA00022573"/>
    </source>
</evidence>
<dbReference type="PANTHER" id="PTHR34848:SF1">
    <property type="entry name" value="BIFUNCTIONAL ADENOSYLCOBALAMIN BIOSYNTHESIS PROTEIN COBU"/>
    <property type="match status" value="1"/>
</dbReference>
<accession>A0A226BVQ0</accession>
<keyword evidence="12 19" id="KW-0547">Nucleotide-binding</keyword>
<evidence type="ECO:0000256" key="2">
    <source>
        <dbReference type="ARBA" id="ARBA00000711"/>
    </source>
</evidence>
<evidence type="ECO:0000256" key="1">
    <source>
        <dbReference type="ARBA" id="ARBA00000312"/>
    </source>
</evidence>
<feature type="binding site" evidence="19">
    <location>
        <begin position="27"/>
        <end position="34"/>
    </location>
    <ligand>
        <name>GTP</name>
        <dbReference type="ChEBI" id="CHEBI:37565"/>
    </ligand>
</feature>
<evidence type="ECO:0000256" key="5">
    <source>
        <dbReference type="ARBA" id="ARBA00004692"/>
    </source>
</evidence>
<evidence type="ECO:0000256" key="11">
    <source>
        <dbReference type="ARBA" id="ARBA00022679"/>
    </source>
</evidence>
<reference evidence="20 21" key="1">
    <citation type="submission" date="2017-06" db="EMBL/GenBank/DDBJ databases">
        <title>Draft Genome Sequence of Natranaerobius trueperi halophilic, alkalithermophilic bacteria from soda lakes.</title>
        <authorList>
            <person name="Zhao B."/>
        </authorList>
    </citation>
    <scope>NUCLEOTIDE SEQUENCE [LARGE SCALE GENOMIC DNA]</scope>
    <source>
        <strain evidence="20 21">DSM 18760</strain>
    </source>
</reference>
<evidence type="ECO:0000256" key="16">
    <source>
        <dbReference type="ARBA" id="ARBA00029570"/>
    </source>
</evidence>
<dbReference type="Proteomes" id="UP000214588">
    <property type="component" value="Unassembled WGS sequence"/>
</dbReference>
<keyword evidence="11 20" id="KW-0808">Transferase</keyword>
<keyword evidence="21" id="KW-1185">Reference proteome</keyword>
<evidence type="ECO:0000256" key="19">
    <source>
        <dbReference type="PIRSR" id="PIRSR006135-2"/>
    </source>
</evidence>
<feature type="binding site" evidence="19">
    <location>
        <begin position="57"/>
        <end position="59"/>
    </location>
    <ligand>
        <name>GTP</name>
        <dbReference type="ChEBI" id="CHEBI:37565"/>
    </ligand>
</feature>
<sequence>MMTYLSGLKIIKITRGRIMGKLILVTGGSASGKSKYAENLITEMERNFSNPKTTYIATAKMVDDEMKRRIKKHQERRPTHWNTELACYDLILPLKKLSKTEDNILLDSLSMYLSNKLLSFDEKKTSELFSQVIKDLSEVSDICENSNSTVVIVTDEIGWGLIPANSMGRTFRDLLGEANQILASKASEVYLVVCGIPQRIK</sequence>
<dbReference type="SUPFAM" id="SSF52540">
    <property type="entry name" value="P-loop containing nucleoside triphosphate hydrolases"/>
    <property type="match status" value="1"/>
</dbReference>
<comment type="catalytic activity">
    <reaction evidence="3">
        <text>adenosylcob(III)inamide + GTP = adenosylcob(III)inamide phosphate + GDP + H(+)</text>
        <dbReference type="Rhea" id="RHEA:15765"/>
        <dbReference type="ChEBI" id="CHEBI:2480"/>
        <dbReference type="ChEBI" id="CHEBI:15378"/>
        <dbReference type="ChEBI" id="CHEBI:37565"/>
        <dbReference type="ChEBI" id="CHEBI:58189"/>
        <dbReference type="ChEBI" id="CHEBI:58502"/>
        <dbReference type="EC" id="2.7.1.156"/>
    </reaction>
</comment>
<evidence type="ECO:0000256" key="4">
    <source>
        <dbReference type="ARBA" id="ARBA00003889"/>
    </source>
</evidence>
<dbReference type="Gene3D" id="3.40.50.300">
    <property type="entry name" value="P-loop containing nucleotide triphosphate hydrolases"/>
    <property type="match status" value="1"/>
</dbReference>
<comment type="catalytic activity">
    <reaction evidence="1">
        <text>adenosylcob(III)inamide + ATP = adenosylcob(III)inamide phosphate + ADP + H(+)</text>
        <dbReference type="Rhea" id="RHEA:15769"/>
        <dbReference type="ChEBI" id="CHEBI:2480"/>
        <dbReference type="ChEBI" id="CHEBI:15378"/>
        <dbReference type="ChEBI" id="CHEBI:30616"/>
        <dbReference type="ChEBI" id="CHEBI:58502"/>
        <dbReference type="ChEBI" id="CHEBI:456216"/>
        <dbReference type="EC" id="2.7.1.156"/>
    </reaction>
</comment>
<dbReference type="UniPathway" id="UPA00148">
    <property type="reaction ID" value="UER00236"/>
</dbReference>
<evidence type="ECO:0000256" key="17">
    <source>
        <dbReference type="ARBA" id="ARBA00030571"/>
    </source>
</evidence>
<dbReference type="AlphaFoldDB" id="A0A226BVQ0"/>
<dbReference type="NCBIfam" id="NF004469">
    <property type="entry name" value="PRK05800.1"/>
    <property type="match status" value="1"/>
</dbReference>
<keyword evidence="20" id="KW-0548">Nucleotidyltransferase</keyword>
<evidence type="ECO:0000256" key="12">
    <source>
        <dbReference type="ARBA" id="ARBA00022741"/>
    </source>
</evidence>
<name>A0A226BVQ0_9FIRM</name>
<dbReference type="PIRSF" id="PIRSF006135">
    <property type="entry name" value="CobU"/>
    <property type="match status" value="1"/>
</dbReference>
<comment type="caution">
    <text evidence="20">The sequence shown here is derived from an EMBL/GenBank/DDBJ whole genome shotgun (WGS) entry which is preliminary data.</text>
</comment>
<gene>
    <name evidence="20" type="ORF">CDO51_11090</name>
</gene>
<keyword evidence="14" id="KW-0067">ATP-binding</keyword>
<keyword evidence="13 20" id="KW-0418">Kinase</keyword>
<comment type="similarity">
    <text evidence="7">Belongs to the CobU/CobP family.</text>
</comment>
<proteinExistence type="inferred from homology"/>
<comment type="pathway">
    <text evidence="5">Cofactor biosynthesis; adenosylcobalamin biosynthesis; adenosylcobalamin from cob(II)yrinate a,c-diamide: step 6/7.</text>
</comment>
<feature type="binding site" evidence="19">
    <location>
        <position position="107"/>
    </location>
    <ligand>
        <name>GTP</name>
        <dbReference type="ChEBI" id="CHEBI:37565"/>
    </ligand>
</feature>
<comment type="pathway">
    <text evidence="6">Cofactor biosynthesis; adenosylcobalamin biosynthesis; adenosylcobalamin from cob(II)yrinate a,c-diamide: step 5/7.</text>
</comment>
<evidence type="ECO:0000256" key="14">
    <source>
        <dbReference type="ARBA" id="ARBA00022840"/>
    </source>
</evidence>
<evidence type="ECO:0000256" key="3">
    <source>
        <dbReference type="ARBA" id="ARBA00001522"/>
    </source>
</evidence>
<dbReference type="GO" id="GO:0008820">
    <property type="term" value="F:cobinamide phosphate guanylyltransferase activity"/>
    <property type="evidence" value="ECO:0007669"/>
    <property type="project" value="UniProtKB-EC"/>
</dbReference>
<dbReference type="GO" id="GO:0043752">
    <property type="term" value="F:adenosylcobinamide kinase activity"/>
    <property type="evidence" value="ECO:0007669"/>
    <property type="project" value="UniProtKB-EC"/>
</dbReference>
<dbReference type="InterPro" id="IPR003203">
    <property type="entry name" value="CobU/CobP"/>
</dbReference>
<keyword evidence="10" id="KW-0169">Cobalamin biosynthesis</keyword>
<evidence type="ECO:0000313" key="20">
    <source>
        <dbReference type="EMBL" id="OWZ82971.1"/>
    </source>
</evidence>
<evidence type="ECO:0000256" key="7">
    <source>
        <dbReference type="ARBA" id="ARBA00007490"/>
    </source>
</evidence>
<protein>
    <recommendedName>
        <fullName evidence="16">Adenosylcobinamide kinase</fullName>
        <ecNumber evidence="8">2.7.1.156</ecNumber>
        <ecNumber evidence="9">2.7.7.62</ecNumber>
    </recommendedName>
    <alternativeName>
        <fullName evidence="17">Adenosylcobinamide-phosphate guanylyltransferase</fullName>
    </alternativeName>
</protein>
<dbReference type="GO" id="GO:0009236">
    <property type="term" value="P:cobalamin biosynthetic process"/>
    <property type="evidence" value="ECO:0007669"/>
    <property type="project" value="UniProtKB-UniPathway"/>
</dbReference>
<evidence type="ECO:0000256" key="9">
    <source>
        <dbReference type="ARBA" id="ARBA00012523"/>
    </source>
</evidence>
<dbReference type="EC" id="2.7.1.156" evidence="8"/>
<comment type="catalytic activity">
    <reaction evidence="2">
        <text>adenosylcob(III)inamide phosphate + GTP + H(+) = adenosylcob(III)inamide-GDP + diphosphate</text>
        <dbReference type="Rhea" id="RHEA:22712"/>
        <dbReference type="ChEBI" id="CHEBI:15378"/>
        <dbReference type="ChEBI" id="CHEBI:33019"/>
        <dbReference type="ChEBI" id="CHEBI:37565"/>
        <dbReference type="ChEBI" id="CHEBI:58502"/>
        <dbReference type="ChEBI" id="CHEBI:60487"/>
        <dbReference type="EC" id="2.7.7.62"/>
    </reaction>
</comment>
<evidence type="ECO:0000256" key="6">
    <source>
        <dbReference type="ARBA" id="ARBA00005159"/>
    </source>
</evidence>
<evidence type="ECO:0000256" key="13">
    <source>
        <dbReference type="ARBA" id="ARBA00022777"/>
    </source>
</evidence>
<evidence type="ECO:0000256" key="8">
    <source>
        <dbReference type="ARBA" id="ARBA00012016"/>
    </source>
</evidence>
<comment type="function">
    <text evidence="4">Catalyzes ATP-dependent phosphorylation of adenosylcobinamide and addition of GMP to adenosylcobinamide phosphate.</text>
</comment>
<dbReference type="PANTHER" id="PTHR34848">
    <property type="match status" value="1"/>
</dbReference>
<evidence type="ECO:0000313" key="21">
    <source>
        <dbReference type="Proteomes" id="UP000214588"/>
    </source>
</evidence>
<evidence type="ECO:0000256" key="18">
    <source>
        <dbReference type="PIRSR" id="PIRSR006135-1"/>
    </source>
</evidence>
<feature type="active site" description="GMP-histidine intermediate" evidence="18">
    <location>
        <position position="73"/>
    </location>
</feature>
<dbReference type="Pfam" id="PF02283">
    <property type="entry name" value="CobU"/>
    <property type="match status" value="1"/>
</dbReference>
<dbReference type="CDD" id="cd00544">
    <property type="entry name" value="CobU"/>
    <property type="match status" value="1"/>
</dbReference>
<dbReference type="InterPro" id="IPR027417">
    <property type="entry name" value="P-loop_NTPase"/>
</dbReference>
<organism evidence="20 21">
    <name type="scientific">Natranaerobius trueperi</name>
    <dbReference type="NCBI Taxonomy" id="759412"/>
    <lineage>
        <taxon>Bacteria</taxon>
        <taxon>Bacillati</taxon>
        <taxon>Bacillota</taxon>
        <taxon>Clostridia</taxon>
        <taxon>Natranaerobiales</taxon>
        <taxon>Natranaerobiaceae</taxon>
        <taxon>Natranaerobius</taxon>
    </lineage>
</organism>
<dbReference type="EC" id="2.7.7.62" evidence="9"/>
<dbReference type="EMBL" id="NIQC01000031">
    <property type="protein sequence ID" value="OWZ82971.1"/>
    <property type="molecule type" value="Genomic_DNA"/>
</dbReference>
<dbReference type="GO" id="GO:0005524">
    <property type="term" value="F:ATP binding"/>
    <property type="evidence" value="ECO:0007669"/>
    <property type="project" value="UniProtKB-KW"/>
</dbReference>
<dbReference type="GO" id="GO:0005525">
    <property type="term" value="F:GTP binding"/>
    <property type="evidence" value="ECO:0007669"/>
    <property type="project" value="UniProtKB-KW"/>
</dbReference>
<keyword evidence="15 19" id="KW-0342">GTP-binding</keyword>